<feature type="coiled-coil region" evidence="6">
    <location>
        <begin position="456"/>
        <end position="483"/>
    </location>
</feature>
<evidence type="ECO:0000256" key="6">
    <source>
        <dbReference type="HAMAP-Rule" id="MF_01894"/>
    </source>
</evidence>
<dbReference type="Pfam" id="PF06470">
    <property type="entry name" value="SMC_hinge"/>
    <property type="match status" value="1"/>
</dbReference>
<evidence type="ECO:0000259" key="8">
    <source>
        <dbReference type="SMART" id="SM00968"/>
    </source>
</evidence>
<dbReference type="SMART" id="SM00968">
    <property type="entry name" value="SMC_hinge"/>
    <property type="match status" value="1"/>
</dbReference>
<keyword evidence="2 6" id="KW-0547">Nucleotide-binding</keyword>
<dbReference type="Gene3D" id="6.10.140.1720">
    <property type="match status" value="1"/>
</dbReference>
<dbReference type="NCBIfam" id="TIGR02168">
    <property type="entry name" value="SMC_prok_B"/>
    <property type="match status" value="1"/>
</dbReference>
<dbReference type="EMBL" id="JBHTEF010000001">
    <property type="protein sequence ID" value="MFC7580625.1"/>
    <property type="molecule type" value="Genomic_DNA"/>
</dbReference>
<keyword evidence="10" id="KW-1185">Reference proteome</keyword>
<dbReference type="Proteomes" id="UP001596527">
    <property type="component" value="Unassembled WGS sequence"/>
</dbReference>
<feature type="compositionally biased region" description="Low complexity" evidence="7">
    <location>
        <begin position="769"/>
        <end position="782"/>
    </location>
</feature>
<evidence type="ECO:0000256" key="4">
    <source>
        <dbReference type="ARBA" id="ARBA00023054"/>
    </source>
</evidence>
<evidence type="ECO:0000256" key="3">
    <source>
        <dbReference type="ARBA" id="ARBA00022840"/>
    </source>
</evidence>
<evidence type="ECO:0000256" key="5">
    <source>
        <dbReference type="ARBA" id="ARBA00023125"/>
    </source>
</evidence>
<evidence type="ECO:0000256" key="2">
    <source>
        <dbReference type="ARBA" id="ARBA00022741"/>
    </source>
</evidence>
<name>A0ABW2SL64_9ACTO</name>
<comment type="function">
    <text evidence="6">Required for chromosome condensation and partitioning.</text>
</comment>
<dbReference type="PANTHER" id="PTHR43977">
    <property type="entry name" value="STRUCTURAL MAINTENANCE OF CHROMOSOMES PROTEIN 3"/>
    <property type="match status" value="1"/>
</dbReference>
<keyword evidence="5 6" id="KW-0238">DNA-binding</keyword>
<feature type="compositionally biased region" description="Basic and acidic residues" evidence="7">
    <location>
        <begin position="784"/>
        <end position="804"/>
    </location>
</feature>
<dbReference type="SUPFAM" id="SSF75553">
    <property type="entry name" value="Smc hinge domain"/>
    <property type="match status" value="1"/>
</dbReference>
<feature type="region of interest" description="Disordered" evidence="7">
    <location>
        <begin position="314"/>
        <end position="372"/>
    </location>
</feature>
<feature type="coiled-coil region" evidence="6">
    <location>
        <begin position="241"/>
        <end position="275"/>
    </location>
</feature>
<keyword evidence="4 6" id="KW-0175">Coiled coil</keyword>
<comment type="domain">
    <text evidence="6">Contains large globular domains required for ATP hydrolysis at each terminus and a third globular domain forming a flexible hinge near the middle of the molecule. These domains are separated by coiled-coil structures.</text>
</comment>
<dbReference type="PIRSF" id="PIRSF005719">
    <property type="entry name" value="SMC"/>
    <property type="match status" value="1"/>
</dbReference>
<dbReference type="InterPro" id="IPR011890">
    <property type="entry name" value="SMC_prok"/>
</dbReference>
<feature type="compositionally biased region" description="Basic and acidic residues" evidence="7">
    <location>
        <begin position="401"/>
        <end position="431"/>
    </location>
</feature>
<comment type="subcellular location">
    <subcellularLocation>
        <location evidence="6">Cytoplasm</location>
    </subcellularLocation>
</comment>
<evidence type="ECO:0000313" key="9">
    <source>
        <dbReference type="EMBL" id="MFC7580625.1"/>
    </source>
</evidence>
<dbReference type="RefSeq" id="WP_380972849.1">
    <property type="nucleotide sequence ID" value="NZ_JBHTEF010000001.1"/>
</dbReference>
<feature type="compositionally biased region" description="Basic and acidic residues" evidence="7">
    <location>
        <begin position="342"/>
        <end position="372"/>
    </location>
</feature>
<dbReference type="InterPro" id="IPR036277">
    <property type="entry name" value="SMC_hinge_sf"/>
</dbReference>
<comment type="similarity">
    <text evidence="6">Belongs to the SMC family.</text>
</comment>
<dbReference type="SUPFAM" id="SSF52540">
    <property type="entry name" value="P-loop containing nucleoside triphosphate hydrolases"/>
    <property type="match status" value="1"/>
</dbReference>
<keyword evidence="1 6" id="KW-0963">Cytoplasm</keyword>
<proteinExistence type="inferred from homology"/>
<sequence length="1168" mass="127271">MHLKTLTLRGFKSFASSTTLRLEPGITCVVGPNGSGKSNVVDALAWVMGEQGAKTLRGGQMADVIFAGTSARAPLGRAQVELTIDNADGTLPIEYSEVTISRTLFRGGGSEYSINGASARLLDVQELLSDTGMGRQMHVIVGQNQLDTILSATPEERRGFIEEAAGVLKHRRRKDRALHKLADMDQNLVRVLDLTNEIHRQLRPLARQAEAARKASAIQTRVRDARARLLADDVVSLRTRLDEQQASDRAAQARRERLEGRLREERAALERLEDQERAAGPEVERAAAVWRELTTLHERLRGTAMLAAERVEALSRPAGAPQGEDPEELERRAEEAGTEDADLLRRVEQGRTELERASRARADAEERDERASRELARVNRLLADRREKVARLTGDVAASRSRLEASRSEAERARGLVEAAEKRRREAEERAAQAPSPPPAEGDTGASAHERAVRLRDRARARVDALLTEEREARAERARWESRRDTLAESLTPDDATADLAGRPGIVADLPSLLSVEEGWEDALAALLSPLADAAVAEDLGSAVDQVRSTRSEGGGRVRMILSRAQPGSGSGDGGRAGLPEAGRWALDVVRVDERVGPAMAAALDGCVVCEDLDQVAGLVALPGVRAVATLGGDVVTATSVVGSGRGGSSVLTLHAQYEHAVGRAADAEQRESQAAAALVTANGEYDAAVKAANEALRALREEDAGRARLAEEAARASSASAAAAAEADRSRAALARVEEQVAWAQEQVEAARQRLEQAEGLEPAEDLAASQRAAEEASSAARRAREEETAQRLSLRTDEERSRQAQGRARSLRQAAARSREERERHARAERLRLARLDSVGRIAQGAEIAVEAAARALARAEEAHRHAEEARADSSQALSERRRRIDELTRELGEVTGASHRDEVARAEMTARMENLERSSVGDLGLEADQLVEEYGPHNLVPDPDGGAAPYVRSEQEQELQRATRELERLGRVNPLALEEHAALSQRHEFLVSQVQDLKKSKADLLRIIDDVDALVREAFSRAFSDIQEQFVHTFEVLFPGGEGRLVLTDPEDMLATGIEIEARPAGKKVRRLSLLSGGERSLAALAFLVAIFRARPSPFYVMDEVEAALDDVNLSRLLRIFEELRRTSQLIVITHQKRTMELADALYGVTMRDGVTSVVSQRLAS</sequence>
<evidence type="ECO:0000256" key="1">
    <source>
        <dbReference type="ARBA" id="ARBA00022490"/>
    </source>
</evidence>
<dbReference type="InterPro" id="IPR027417">
    <property type="entry name" value="P-loop_NTPase"/>
</dbReference>
<evidence type="ECO:0000313" key="10">
    <source>
        <dbReference type="Proteomes" id="UP001596527"/>
    </source>
</evidence>
<gene>
    <name evidence="6 9" type="primary">smc</name>
    <name evidence="9" type="ORF">ACFQWG_05300</name>
</gene>
<dbReference type="HAMAP" id="MF_01894">
    <property type="entry name" value="Smc_prok"/>
    <property type="match status" value="1"/>
</dbReference>
<feature type="region of interest" description="Disordered" evidence="7">
    <location>
        <begin position="395"/>
        <end position="451"/>
    </location>
</feature>
<organism evidence="9 10">
    <name type="scientific">Schaalia naturae</name>
    <dbReference type="NCBI Taxonomy" id="635203"/>
    <lineage>
        <taxon>Bacteria</taxon>
        <taxon>Bacillati</taxon>
        <taxon>Actinomycetota</taxon>
        <taxon>Actinomycetes</taxon>
        <taxon>Actinomycetales</taxon>
        <taxon>Actinomycetaceae</taxon>
        <taxon>Schaalia</taxon>
    </lineage>
</organism>
<keyword evidence="3 6" id="KW-0067">ATP-binding</keyword>
<evidence type="ECO:0000256" key="7">
    <source>
        <dbReference type="SAM" id="MobiDB-lite"/>
    </source>
</evidence>
<comment type="caution">
    <text evidence="9">The sequence shown here is derived from an EMBL/GenBank/DDBJ whole genome shotgun (WGS) entry which is preliminary data.</text>
</comment>
<dbReference type="Gene3D" id="3.40.50.300">
    <property type="entry name" value="P-loop containing nucleotide triphosphate hydrolases"/>
    <property type="match status" value="2"/>
</dbReference>
<feature type="domain" description="SMC hinge" evidence="8">
    <location>
        <begin position="504"/>
        <end position="620"/>
    </location>
</feature>
<dbReference type="Pfam" id="PF02463">
    <property type="entry name" value="SMC_N"/>
    <property type="match status" value="1"/>
</dbReference>
<protein>
    <recommendedName>
        <fullName evidence="6">Chromosome partition protein Smc</fullName>
    </recommendedName>
</protein>
<feature type="binding site" evidence="6">
    <location>
        <begin position="32"/>
        <end position="39"/>
    </location>
    <ligand>
        <name>ATP</name>
        <dbReference type="ChEBI" id="CHEBI:30616"/>
    </ligand>
</feature>
<dbReference type="InterPro" id="IPR024704">
    <property type="entry name" value="SMC"/>
</dbReference>
<dbReference type="Gene3D" id="3.30.70.1620">
    <property type="match status" value="1"/>
</dbReference>
<reference evidence="10" key="1">
    <citation type="journal article" date="2019" name="Int. J. Syst. Evol. Microbiol.">
        <title>The Global Catalogue of Microorganisms (GCM) 10K type strain sequencing project: providing services to taxonomists for standard genome sequencing and annotation.</title>
        <authorList>
            <consortium name="The Broad Institute Genomics Platform"/>
            <consortium name="The Broad Institute Genome Sequencing Center for Infectious Disease"/>
            <person name="Wu L."/>
            <person name="Ma J."/>
        </authorList>
    </citation>
    <scope>NUCLEOTIDE SEQUENCE [LARGE SCALE GENOMIC DNA]</scope>
    <source>
        <strain evidence="10">CCUG 56698</strain>
    </source>
</reference>
<dbReference type="InterPro" id="IPR003395">
    <property type="entry name" value="RecF/RecN/SMC_N"/>
</dbReference>
<accession>A0ABW2SL64</accession>
<comment type="subunit">
    <text evidence="6">Homodimer.</text>
</comment>
<dbReference type="InterPro" id="IPR010935">
    <property type="entry name" value="SMC_hinge"/>
</dbReference>
<feature type="compositionally biased region" description="Low complexity" evidence="7">
    <location>
        <begin position="805"/>
        <end position="818"/>
    </location>
</feature>
<feature type="region of interest" description="Disordered" evidence="7">
    <location>
        <begin position="762"/>
        <end position="826"/>
    </location>
</feature>